<evidence type="ECO:0000313" key="1">
    <source>
        <dbReference type="EMBL" id="MDJ1157832.1"/>
    </source>
</evidence>
<dbReference type="PIRSF" id="PIRSF032064">
    <property type="entry name" value="UCP032064"/>
    <property type="match status" value="1"/>
</dbReference>
<evidence type="ECO:0000313" key="2">
    <source>
        <dbReference type="Proteomes" id="UP001321492"/>
    </source>
</evidence>
<proteinExistence type="predicted"/>
<dbReference type="Pfam" id="PF05258">
    <property type="entry name" value="DciA"/>
    <property type="match status" value="1"/>
</dbReference>
<reference evidence="1 2" key="1">
    <citation type="submission" date="2023-05" db="EMBL/GenBank/DDBJ databases">
        <title>Chelatococcus sp. nov., a moderately thermophilic bacterium isolated from hot spring microbial mat.</title>
        <authorList>
            <person name="Hu C.-J."/>
            <person name="Li W.-J."/>
        </authorList>
    </citation>
    <scope>NUCLEOTIDE SEQUENCE [LARGE SCALE GENOMIC DNA]</scope>
    <source>
        <strain evidence="1 2">SYSU G07232</strain>
    </source>
</reference>
<protein>
    <submittedName>
        <fullName evidence="1">DciA family protein</fullName>
    </submittedName>
</protein>
<dbReference type="RefSeq" id="WP_283739828.1">
    <property type="nucleotide sequence ID" value="NZ_JASJEV010000003.1"/>
</dbReference>
<accession>A0ABT7AEM9</accession>
<gene>
    <name evidence="1" type="ORF">QNA08_06255</name>
</gene>
<dbReference type="EMBL" id="JASJEV010000003">
    <property type="protein sequence ID" value="MDJ1157832.1"/>
    <property type="molecule type" value="Genomic_DNA"/>
</dbReference>
<keyword evidence="2" id="KW-1185">Reference proteome</keyword>
<dbReference type="InterPro" id="IPR007922">
    <property type="entry name" value="DciA-like"/>
</dbReference>
<organism evidence="1 2">
    <name type="scientific">Chelatococcus albus</name>
    <dbReference type="NCBI Taxonomy" id="3047466"/>
    <lineage>
        <taxon>Bacteria</taxon>
        <taxon>Pseudomonadati</taxon>
        <taxon>Pseudomonadota</taxon>
        <taxon>Alphaproteobacteria</taxon>
        <taxon>Hyphomicrobiales</taxon>
        <taxon>Chelatococcaceae</taxon>
        <taxon>Chelatococcus</taxon>
    </lineage>
</organism>
<name>A0ABT7AEM9_9HYPH</name>
<dbReference type="InterPro" id="IPR010593">
    <property type="entry name" value="DUF1159"/>
</dbReference>
<sequence length="158" mass="17468">MAQRHLADLVDGCIAPALRAQGFAAADVVLAWAEIVGDRLARHTEPLRIDWPRHGRRTSPDERPEPATLVVRVTSAFALELQHLAPVIIERVNAHFGWRCIGRLALRQGPIERRAAPQEPLRSVDAATEAHIRDAVADIAEQPLREALERLGRAALAR</sequence>
<comment type="caution">
    <text evidence="1">The sequence shown here is derived from an EMBL/GenBank/DDBJ whole genome shotgun (WGS) entry which is preliminary data.</text>
</comment>
<dbReference type="Proteomes" id="UP001321492">
    <property type="component" value="Unassembled WGS sequence"/>
</dbReference>